<dbReference type="InterPro" id="IPR027417">
    <property type="entry name" value="P-loop_NTPase"/>
</dbReference>
<sequence length="308" mass="33705">MSDNQATGTDVMAIEVQGLSRRFGRHLALDDVSLKVPVGGVFGLVGLNGAGKTTLIKHLIGSLRPHVGNVRIFGTSPIEDPVTVLGRIGYLTEEDSLPRWLTVRQLFEFGRSVYPTWDDEYAASLCERFQLRPNEPLGTLSKGVRARAGLLAAIAHHPDLLILDEPSSGLDPIARRDILEAIISGISDQGRTVLFSSHLLDEVARVCETVGVMSNGQLLPPETLDTIQSQYSEWIIQSNVRPVISKALDTQGDGAEWSIVGPASMSEQADFPSDRVIEHRPMTLDRYFSARVHRSSDEQTEQALEVAS</sequence>
<keyword evidence="2" id="KW-0547">Nucleotide-binding</keyword>
<proteinExistence type="predicted"/>
<dbReference type="Pfam" id="PF00005">
    <property type="entry name" value="ABC_tran"/>
    <property type="match status" value="1"/>
</dbReference>
<keyword evidence="3 5" id="KW-0067">ATP-binding</keyword>
<dbReference type="AlphaFoldDB" id="A0A5B9QX70"/>
<keyword evidence="1" id="KW-0813">Transport</keyword>
<accession>A0A5B9QX70</accession>
<dbReference type="PANTHER" id="PTHR42939">
    <property type="entry name" value="ABC TRANSPORTER ATP-BINDING PROTEIN ALBC-RELATED"/>
    <property type="match status" value="1"/>
</dbReference>
<dbReference type="InterPro" id="IPR051782">
    <property type="entry name" value="ABC_Transporter_VariousFunc"/>
</dbReference>
<dbReference type="RefSeq" id="WP_068135386.1">
    <property type="nucleotide sequence ID" value="NZ_CP042914.1"/>
</dbReference>
<evidence type="ECO:0000259" key="4">
    <source>
        <dbReference type="PROSITE" id="PS50893"/>
    </source>
</evidence>
<dbReference type="GO" id="GO:0016887">
    <property type="term" value="F:ATP hydrolysis activity"/>
    <property type="evidence" value="ECO:0007669"/>
    <property type="project" value="InterPro"/>
</dbReference>
<dbReference type="PROSITE" id="PS50893">
    <property type="entry name" value="ABC_TRANSPORTER_2"/>
    <property type="match status" value="1"/>
</dbReference>
<evidence type="ECO:0000313" key="6">
    <source>
        <dbReference type="Proteomes" id="UP000325286"/>
    </source>
</evidence>
<dbReference type="InterPro" id="IPR003593">
    <property type="entry name" value="AAA+_ATPase"/>
</dbReference>
<keyword evidence="6" id="KW-1185">Reference proteome</keyword>
<dbReference type="Proteomes" id="UP000325286">
    <property type="component" value="Chromosome"/>
</dbReference>
<dbReference type="SUPFAM" id="SSF52540">
    <property type="entry name" value="P-loop containing nucleoside triphosphate hydrolases"/>
    <property type="match status" value="1"/>
</dbReference>
<dbReference type="KEGG" id="rul:UC8_37420"/>
<protein>
    <submittedName>
        <fullName evidence="5">ABC transporter ATP-binding protein YtrB</fullName>
    </submittedName>
</protein>
<dbReference type="Gene3D" id="3.40.50.300">
    <property type="entry name" value="P-loop containing nucleotide triphosphate hydrolases"/>
    <property type="match status" value="1"/>
</dbReference>
<dbReference type="PANTHER" id="PTHR42939:SF1">
    <property type="entry name" value="ABC TRANSPORTER ATP-BINDING PROTEIN ALBC-RELATED"/>
    <property type="match status" value="1"/>
</dbReference>
<dbReference type="EMBL" id="CP042914">
    <property type="protein sequence ID" value="QEG41716.1"/>
    <property type="molecule type" value="Genomic_DNA"/>
</dbReference>
<name>A0A5B9QX70_9BACT</name>
<evidence type="ECO:0000256" key="1">
    <source>
        <dbReference type="ARBA" id="ARBA00022448"/>
    </source>
</evidence>
<evidence type="ECO:0000256" key="3">
    <source>
        <dbReference type="ARBA" id="ARBA00022840"/>
    </source>
</evidence>
<dbReference type="CDD" id="cd03230">
    <property type="entry name" value="ABC_DR_subfamily_A"/>
    <property type="match status" value="1"/>
</dbReference>
<feature type="domain" description="ABC transporter" evidence="4">
    <location>
        <begin position="14"/>
        <end position="240"/>
    </location>
</feature>
<evidence type="ECO:0000256" key="2">
    <source>
        <dbReference type="ARBA" id="ARBA00022741"/>
    </source>
</evidence>
<gene>
    <name evidence="5" type="primary">ytrB_3</name>
    <name evidence="5" type="ORF">UC8_37420</name>
</gene>
<dbReference type="GO" id="GO:0005524">
    <property type="term" value="F:ATP binding"/>
    <property type="evidence" value="ECO:0007669"/>
    <property type="project" value="UniProtKB-KW"/>
</dbReference>
<organism evidence="5 6">
    <name type="scientific">Roseimaritima ulvae</name>
    <dbReference type="NCBI Taxonomy" id="980254"/>
    <lineage>
        <taxon>Bacteria</taxon>
        <taxon>Pseudomonadati</taxon>
        <taxon>Planctomycetota</taxon>
        <taxon>Planctomycetia</taxon>
        <taxon>Pirellulales</taxon>
        <taxon>Pirellulaceae</taxon>
        <taxon>Roseimaritima</taxon>
    </lineage>
</organism>
<evidence type="ECO:0000313" key="5">
    <source>
        <dbReference type="EMBL" id="QEG41716.1"/>
    </source>
</evidence>
<reference evidence="5 6" key="1">
    <citation type="submission" date="2019-08" db="EMBL/GenBank/DDBJ databases">
        <title>Deep-cultivation of Planctomycetes and their phenomic and genomic characterization uncovers novel biology.</title>
        <authorList>
            <person name="Wiegand S."/>
            <person name="Jogler M."/>
            <person name="Boedeker C."/>
            <person name="Pinto D."/>
            <person name="Vollmers J."/>
            <person name="Rivas-Marin E."/>
            <person name="Kohn T."/>
            <person name="Peeters S.H."/>
            <person name="Heuer A."/>
            <person name="Rast P."/>
            <person name="Oberbeckmann S."/>
            <person name="Bunk B."/>
            <person name="Jeske O."/>
            <person name="Meyerdierks A."/>
            <person name="Storesund J.E."/>
            <person name="Kallscheuer N."/>
            <person name="Luecker S."/>
            <person name="Lage O.M."/>
            <person name="Pohl T."/>
            <person name="Merkel B.J."/>
            <person name="Hornburger P."/>
            <person name="Mueller R.-W."/>
            <person name="Bruemmer F."/>
            <person name="Labrenz M."/>
            <person name="Spormann A.M."/>
            <person name="Op den Camp H."/>
            <person name="Overmann J."/>
            <person name="Amann R."/>
            <person name="Jetten M.S.M."/>
            <person name="Mascher T."/>
            <person name="Medema M.H."/>
            <person name="Devos D.P."/>
            <person name="Kaster A.-K."/>
            <person name="Ovreas L."/>
            <person name="Rohde M."/>
            <person name="Galperin M.Y."/>
            <person name="Jogler C."/>
        </authorList>
    </citation>
    <scope>NUCLEOTIDE SEQUENCE [LARGE SCALE GENOMIC DNA]</scope>
    <source>
        <strain evidence="5 6">UC8</strain>
    </source>
</reference>
<dbReference type="SMART" id="SM00382">
    <property type="entry name" value="AAA"/>
    <property type="match status" value="1"/>
</dbReference>
<dbReference type="InterPro" id="IPR003439">
    <property type="entry name" value="ABC_transporter-like_ATP-bd"/>
</dbReference>